<comment type="similarity">
    <text evidence="2 7">Belongs to the plant cysteine rich small secretory peptide family. Epidermal patterning factor subfamily.</text>
</comment>
<dbReference type="InterPro" id="IPR039455">
    <property type="entry name" value="EPFL"/>
</dbReference>
<feature type="chain" id="PRO_5041778981" description="Epidermal patterning factor-like protein" evidence="7">
    <location>
        <begin position="34"/>
        <end position="148"/>
    </location>
</feature>
<evidence type="ECO:0000256" key="7">
    <source>
        <dbReference type="RuleBase" id="RU367102"/>
    </source>
</evidence>
<feature type="signal peptide" evidence="7">
    <location>
        <begin position="1"/>
        <end position="33"/>
    </location>
</feature>
<evidence type="ECO:0000256" key="1">
    <source>
        <dbReference type="ARBA" id="ARBA00004613"/>
    </source>
</evidence>
<accession>A0AAD3XWB2</accession>
<gene>
    <name evidence="9" type="ORF">Nepgr_020680</name>
</gene>
<comment type="subcellular location">
    <subcellularLocation>
        <location evidence="1 7">Secreted</location>
    </subcellularLocation>
</comment>
<keyword evidence="3 7" id="KW-0217">Developmental protein</keyword>
<evidence type="ECO:0000256" key="6">
    <source>
        <dbReference type="ARBA" id="ARBA00023157"/>
    </source>
</evidence>
<dbReference type="GO" id="GO:0010052">
    <property type="term" value="P:guard cell differentiation"/>
    <property type="evidence" value="ECO:0007669"/>
    <property type="project" value="UniProtKB-UniRule"/>
</dbReference>
<dbReference type="EMBL" id="BSYO01000019">
    <property type="protein sequence ID" value="GMH18839.1"/>
    <property type="molecule type" value="Genomic_DNA"/>
</dbReference>
<evidence type="ECO:0000256" key="2">
    <source>
        <dbReference type="ARBA" id="ARBA00008127"/>
    </source>
</evidence>
<keyword evidence="5 7" id="KW-0732">Signal</keyword>
<dbReference type="PANTHER" id="PTHR33109">
    <property type="entry name" value="EPIDERMAL PATTERNING FACTOR-LIKE PROTEIN 4"/>
    <property type="match status" value="1"/>
</dbReference>
<evidence type="ECO:0000256" key="8">
    <source>
        <dbReference type="SAM" id="MobiDB-lite"/>
    </source>
</evidence>
<dbReference type="GO" id="GO:0005576">
    <property type="term" value="C:extracellular region"/>
    <property type="evidence" value="ECO:0007669"/>
    <property type="project" value="UniProtKB-SubCell"/>
</dbReference>
<keyword evidence="10" id="KW-1185">Reference proteome</keyword>
<dbReference type="AlphaFoldDB" id="A0AAD3XWB2"/>
<sequence length="148" mass="16048">MGRLCCRQHSTYPVSVAAAFAVLVFASASATTADPTRQTSDPGDHRTRANSAATESRRSSIRETFTSGGRWREEERSPSNTVPVFNAVVTRRILVVGPGSSPPSCRSKCGRCAPCKAVHVTIQPGVTVPLEYYPEAWRCKCGSKLYMP</sequence>
<dbReference type="Proteomes" id="UP001279734">
    <property type="component" value="Unassembled WGS sequence"/>
</dbReference>
<dbReference type="PANTHER" id="PTHR33109:SF4">
    <property type="entry name" value="EPIDERMAL PATTERNING FACTOR-LIKE PROTEIN 6"/>
    <property type="match status" value="1"/>
</dbReference>
<comment type="function">
    <text evidence="7">Controls stomatal patterning.</text>
</comment>
<keyword evidence="4 7" id="KW-0964">Secreted</keyword>
<keyword evidence="6" id="KW-1015">Disulfide bond</keyword>
<evidence type="ECO:0000256" key="5">
    <source>
        <dbReference type="ARBA" id="ARBA00022729"/>
    </source>
</evidence>
<dbReference type="Pfam" id="PF17181">
    <property type="entry name" value="EPF"/>
    <property type="match status" value="1"/>
</dbReference>
<evidence type="ECO:0000256" key="3">
    <source>
        <dbReference type="ARBA" id="ARBA00022473"/>
    </source>
</evidence>
<proteinExistence type="inferred from homology"/>
<evidence type="ECO:0000313" key="9">
    <source>
        <dbReference type="EMBL" id="GMH18839.1"/>
    </source>
</evidence>
<feature type="region of interest" description="Disordered" evidence="8">
    <location>
        <begin position="31"/>
        <end position="78"/>
    </location>
</feature>
<protein>
    <recommendedName>
        <fullName evidence="7">Epidermal patterning factor-like protein</fullName>
    </recommendedName>
</protein>
<organism evidence="9 10">
    <name type="scientific">Nepenthes gracilis</name>
    <name type="common">Slender pitcher plant</name>
    <dbReference type="NCBI Taxonomy" id="150966"/>
    <lineage>
        <taxon>Eukaryota</taxon>
        <taxon>Viridiplantae</taxon>
        <taxon>Streptophyta</taxon>
        <taxon>Embryophyta</taxon>
        <taxon>Tracheophyta</taxon>
        <taxon>Spermatophyta</taxon>
        <taxon>Magnoliopsida</taxon>
        <taxon>eudicotyledons</taxon>
        <taxon>Gunneridae</taxon>
        <taxon>Pentapetalae</taxon>
        <taxon>Caryophyllales</taxon>
        <taxon>Nepenthaceae</taxon>
        <taxon>Nepenthes</taxon>
    </lineage>
</organism>
<comment type="caution">
    <text evidence="9">The sequence shown here is derived from an EMBL/GenBank/DDBJ whole genome shotgun (WGS) entry which is preliminary data.</text>
</comment>
<evidence type="ECO:0000313" key="10">
    <source>
        <dbReference type="Proteomes" id="UP001279734"/>
    </source>
</evidence>
<reference evidence="9" key="1">
    <citation type="submission" date="2023-05" db="EMBL/GenBank/DDBJ databases">
        <title>Nepenthes gracilis genome sequencing.</title>
        <authorList>
            <person name="Fukushima K."/>
        </authorList>
    </citation>
    <scope>NUCLEOTIDE SEQUENCE</scope>
    <source>
        <strain evidence="9">SING2019-196</strain>
    </source>
</reference>
<name>A0AAD3XWB2_NEPGR</name>
<evidence type="ECO:0000256" key="4">
    <source>
        <dbReference type="ARBA" id="ARBA00022525"/>
    </source>
</evidence>